<evidence type="ECO:0000313" key="2">
    <source>
        <dbReference type="EMBL" id="MEH2559875.1"/>
    </source>
</evidence>
<dbReference type="PANTHER" id="PTHR43019">
    <property type="entry name" value="SERINE ENDOPROTEASE DEGS"/>
    <property type="match status" value="1"/>
</dbReference>
<dbReference type="SUPFAM" id="SSF50494">
    <property type="entry name" value="Trypsin-like serine proteases"/>
    <property type="match status" value="1"/>
</dbReference>
<keyword evidence="2" id="KW-0378">Hydrolase</keyword>
<dbReference type="PANTHER" id="PTHR43019:SF23">
    <property type="entry name" value="PROTEASE DO-LIKE 5, CHLOROPLASTIC"/>
    <property type="match status" value="1"/>
</dbReference>
<proteinExistence type="predicted"/>
<dbReference type="RefSeq" id="WP_334488424.1">
    <property type="nucleotide sequence ID" value="NZ_JAZHRV010000001.1"/>
</dbReference>
<dbReference type="Proteomes" id="UP001364224">
    <property type="component" value="Unassembled WGS sequence"/>
</dbReference>
<gene>
    <name evidence="2" type="ORF">V1286_007404</name>
</gene>
<name>A0ABU8BMU3_9BRAD</name>
<reference evidence="2 3" key="1">
    <citation type="submission" date="2024-02" db="EMBL/GenBank/DDBJ databases">
        <title>Adaptive strategies in a cosmopolitan and abundant soil bacterium.</title>
        <authorList>
            <person name="Carini P."/>
        </authorList>
    </citation>
    <scope>NUCLEOTIDE SEQUENCE [LARGE SCALE GENOMIC DNA]</scope>
    <source>
        <strain evidence="2 3">AZCC 1608</strain>
    </source>
</reference>
<dbReference type="Gene3D" id="2.40.10.10">
    <property type="entry name" value="Trypsin-like serine proteases"/>
    <property type="match status" value="2"/>
</dbReference>
<keyword evidence="1" id="KW-0732">Signal</keyword>
<dbReference type="PRINTS" id="PR00834">
    <property type="entry name" value="PROTEASES2C"/>
</dbReference>
<comment type="caution">
    <text evidence="2">The sequence shown here is derived from an EMBL/GenBank/DDBJ whole genome shotgun (WGS) entry which is preliminary data.</text>
</comment>
<dbReference type="InterPro" id="IPR009003">
    <property type="entry name" value="Peptidase_S1_PA"/>
</dbReference>
<dbReference type="EMBL" id="JAZHRV010000001">
    <property type="protein sequence ID" value="MEH2559875.1"/>
    <property type="molecule type" value="Genomic_DNA"/>
</dbReference>
<feature type="signal peptide" evidence="1">
    <location>
        <begin position="1"/>
        <end position="21"/>
    </location>
</feature>
<dbReference type="GO" id="GO:0008233">
    <property type="term" value="F:peptidase activity"/>
    <property type="evidence" value="ECO:0007669"/>
    <property type="project" value="UniProtKB-KW"/>
</dbReference>
<evidence type="ECO:0000256" key="1">
    <source>
        <dbReference type="SAM" id="SignalP"/>
    </source>
</evidence>
<protein>
    <submittedName>
        <fullName evidence="2">S1-C subfamily serine protease</fullName>
    </submittedName>
</protein>
<dbReference type="GO" id="GO:0006508">
    <property type="term" value="P:proteolysis"/>
    <property type="evidence" value="ECO:0007669"/>
    <property type="project" value="UniProtKB-KW"/>
</dbReference>
<dbReference type="Pfam" id="PF13365">
    <property type="entry name" value="Trypsin_2"/>
    <property type="match status" value="1"/>
</dbReference>
<feature type="chain" id="PRO_5046867033" evidence="1">
    <location>
        <begin position="22"/>
        <end position="420"/>
    </location>
</feature>
<evidence type="ECO:0000313" key="3">
    <source>
        <dbReference type="Proteomes" id="UP001364224"/>
    </source>
</evidence>
<keyword evidence="3" id="KW-1185">Reference proteome</keyword>
<organism evidence="2 3">
    <name type="scientific">Bradyrhizobium algeriense</name>
    <dbReference type="NCBI Taxonomy" id="634784"/>
    <lineage>
        <taxon>Bacteria</taxon>
        <taxon>Pseudomonadati</taxon>
        <taxon>Pseudomonadota</taxon>
        <taxon>Alphaproteobacteria</taxon>
        <taxon>Hyphomicrobiales</taxon>
        <taxon>Nitrobacteraceae</taxon>
        <taxon>Bradyrhizobium</taxon>
    </lineage>
</organism>
<accession>A0ABU8BMU3</accession>
<dbReference type="InterPro" id="IPR043504">
    <property type="entry name" value="Peptidase_S1_PA_chymotrypsin"/>
</dbReference>
<sequence>MKCRAAAIAALLCTIFAGSNADARGPYGSISIGNWQGGAYTNDQTGSFSHCAAGARYASGVYFMVTIDGNGGWGLGFMHEQWTLTPGQAFPLTLTFDGQQPFNVHGIPIGDKVVRVPMPSNSALIAQFRKAKGMTAYTQGQLFQFSLDQTGQLLPILANCVAKVRQSGVASAGDFSVLPAAKAVAVAAPDSAPAKPDRLFDQKGTGFLVSTNGHLVTNAHVVQGCVGDIQGNPSGEAPAKLRLVSSDETNDLALLQVTGSFKDIAKIRDKAIQSGDTVVAIGYPFHGLLTSDFTVTTGIVSSLSGILNDTRFLQISAAVQPGNSGGPLLASSGDVVGVVAAKLNAIKFVRATGNIPENINFAIKTGALRDFLDNSVVPYQISDAKDELKTADIARNARAFTFLISCKAKAREKETAKNSG</sequence>
<dbReference type="InterPro" id="IPR001940">
    <property type="entry name" value="Peptidase_S1C"/>
</dbReference>
<keyword evidence="2" id="KW-0645">Protease</keyword>